<protein>
    <submittedName>
        <fullName evidence="5">Si:dkey-51d8.9</fullName>
    </submittedName>
</protein>
<proteinExistence type="predicted"/>
<feature type="compositionally biased region" description="Basic and acidic residues" evidence="3">
    <location>
        <begin position="144"/>
        <end position="159"/>
    </location>
</feature>
<gene>
    <name evidence="5" type="primary">SI:DKEY-51D8.9</name>
</gene>
<reference evidence="5" key="2">
    <citation type="submission" date="2016-06" db="EMBL/GenBank/DDBJ databases">
        <title>The genome of a short-lived fish provides insights into sex chromosome evolution and the genetic control of aging.</title>
        <authorList>
            <person name="Reichwald K."/>
            <person name="Felder M."/>
            <person name="Petzold A."/>
            <person name="Koch P."/>
            <person name="Groth M."/>
            <person name="Platzer M."/>
        </authorList>
    </citation>
    <scope>NUCLEOTIDE SEQUENCE</scope>
    <source>
        <tissue evidence="5">Brain</tissue>
    </source>
</reference>
<feature type="region of interest" description="Disordered" evidence="3">
    <location>
        <begin position="783"/>
        <end position="842"/>
    </location>
</feature>
<sequence>MPRKTVCQAVNVDTCSSSPDNCPKDCNHDLVPDEMSSLQKCLACGGPFAPLKWSGVRCKVCNQSWHKKCFVRKNEKVAEHLLLVYSEQCSNEVISSEEEYVPDSTADSDRSLDDISKPPIISLKRLQNSEASTSKSRSKKKRHYKEDYLEGDRERHSEAAESLTKDGISTGLLERSEVTAKERNPDAVANISNARVEDSSDTPSSLKNKTYCYICGKLQTKFTRHLQTHEKTHADVARVLSLPKKSKDRMKMLTKLRNKGNHSHNSEVLASGIGSLKLRRTAKTNYEGRDYIHCMYCQALYLRRDLWRHVRKCSSKPVEANSEVGRKKVLSLASMNESAQCQQISPGVWKILTGMKDDEISSTVRSDLSILQLAQSFFNKHGQDPTKYDYIHQRLRECGRLLLMLRKDFSIHTFEDAVRPANFDVVISAVKKVSGYDEEKHCYHTPSLALKLGHSLQKVNDILHCRALMTQHSTLIKSTQSFKTLFAKKWSELLSHTALTTLNERHFNKPSTLPFTEDVQHLHRHLEKKTELALKELKEHSSPKSYSELCKATMANVILCNRRRGGEISKMTLNGFQERDTSPLHKDVAFGLTKFELHLCQHFSRVELRGNKGQKVVVLFSPDMVNNITLLMEKREDCGVMAENLFLFARPHCLTPFRGQDCLRLYASECGAENPELLRSTQLRKHVATLSQILNLKNHELDQVANFLGHDIRVHREYYRLPEATTQLAKISKLLITMEKGSLKSFQGKTLEEIEIEDNLQMMDSSAESEADAEREVDAAVEVDADSEVQGNPSHLQTGSAEMKQTAKPLVEPTAQSKKSKGEESKRKLRKDPEPCRNKTTNKQFVSLENARRAKKNPWSPIEVAAVLRHFNEHIKKGKLATMIECQQCKKAEDPTLAGRSTQHIRDFVRNRGLTLKKKENPG</sequence>
<feature type="compositionally biased region" description="Basic and acidic residues" evidence="3">
    <location>
        <begin position="174"/>
        <end position="185"/>
    </location>
</feature>
<feature type="compositionally biased region" description="Basic and acidic residues" evidence="3">
    <location>
        <begin position="820"/>
        <end position="837"/>
    </location>
</feature>
<dbReference type="CDD" id="cd00029">
    <property type="entry name" value="C1"/>
    <property type="match status" value="1"/>
</dbReference>
<evidence type="ECO:0000256" key="1">
    <source>
        <dbReference type="ARBA" id="ARBA00022723"/>
    </source>
</evidence>
<dbReference type="AlphaFoldDB" id="A0A1A8A7H1"/>
<evidence type="ECO:0000259" key="4">
    <source>
        <dbReference type="PROSITE" id="PS50081"/>
    </source>
</evidence>
<name>A0A1A8A7H1_NOTFU</name>
<dbReference type="InterPro" id="IPR046349">
    <property type="entry name" value="C1-like_sf"/>
</dbReference>
<dbReference type="PROSITE" id="PS50081">
    <property type="entry name" value="ZF_DAG_PE_2"/>
    <property type="match status" value="1"/>
</dbReference>
<keyword evidence="2" id="KW-0862">Zinc</keyword>
<dbReference type="GO" id="GO:0046872">
    <property type="term" value="F:metal ion binding"/>
    <property type="evidence" value="ECO:0007669"/>
    <property type="project" value="UniProtKB-KW"/>
</dbReference>
<dbReference type="InterPro" id="IPR002219">
    <property type="entry name" value="PKC_DAG/PE"/>
</dbReference>
<dbReference type="EMBL" id="HADY01012143">
    <property type="protein sequence ID" value="SBP50628.1"/>
    <property type="molecule type" value="Transcribed_RNA"/>
</dbReference>
<feature type="compositionally biased region" description="Polar residues" evidence="3">
    <location>
        <begin position="790"/>
        <end position="800"/>
    </location>
</feature>
<keyword evidence="1" id="KW-0479">Metal-binding</keyword>
<organism evidence="5">
    <name type="scientific">Nothobranchius furzeri</name>
    <name type="common">Turquoise killifish</name>
    <dbReference type="NCBI Taxonomy" id="105023"/>
    <lineage>
        <taxon>Eukaryota</taxon>
        <taxon>Metazoa</taxon>
        <taxon>Chordata</taxon>
        <taxon>Craniata</taxon>
        <taxon>Vertebrata</taxon>
        <taxon>Euteleostomi</taxon>
        <taxon>Actinopterygii</taxon>
        <taxon>Neopterygii</taxon>
        <taxon>Teleostei</taxon>
        <taxon>Neoteleostei</taxon>
        <taxon>Acanthomorphata</taxon>
        <taxon>Ovalentaria</taxon>
        <taxon>Atherinomorphae</taxon>
        <taxon>Cyprinodontiformes</taxon>
        <taxon>Nothobranchiidae</taxon>
        <taxon>Nothobranchius</taxon>
    </lineage>
</organism>
<feature type="domain" description="Phorbol-ester/DAG-type" evidence="4">
    <location>
        <begin position="27"/>
        <end position="77"/>
    </location>
</feature>
<dbReference type="PANTHER" id="PTHR33480">
    <property type="entry name" value="SET DOMAIN-CONTAINING PROTEIN-RELATED"/>
    <property type="match status" value="1"/>
</dbReference>
<dbReference type="PANTHER" id="PTHR33480:SF5">
    <property type="entry name" value="SI:DKEY-51D8.9"/>
    <property type="match status" value="1"/>
</dbReference>
<feature type="region of interest" description="Disordered" evidence="3">
    <location>
        <begin position="96"/>
        <end position="115"/>
    </location>
</feature>
<feature type="region of interest" description="Disordered" evidence="3">
    <location>
        <begin position="123"/>
        <end position="204"/>
    </location>
</feature>
<dbReference type="SUPFAM" id="SSF57889">
    <property type="entry name" value="Cysteine-rich domain"/>
    <property type="match status" value="1"/>
</dbReference>
<evidence type="ECO:0000256" key="2">
    <source>
        <dbReference type="ARBA" id="ARBA00022833"/>
    </source>
</evidence>
<evidence type="ECO:0000313" key="5">
    <source>
        <dbReference type="EMBL" id="SBP50628.1"/>
    </source>
</evidence>
<reference evidence="5" key="1">
    <citation type="submission" date="2016-05" db="EMBL/GenBank/DDBJ databases">
        <authorList>
            <person name="Lavstsen T."/>
            <person name="Jespersen J.S."/>
        </authorList>
    </citation>
    <scope>NUCLEOTIDE SEQUENCE</scope>
    <source>
        <tissue evidence="5">Brain</tissue>
    </source>
</reference>
<accession>A0A1A8A7H1</accession>
<evidence type="ECO:0000256" key="3">
    <source>
        <dbReference type="SAM" id="MobiDB-lite"/>
    </source>
</evidence>